<sequence length="90" mass="9790">MLAPIVRMWEQVVHKLAPVVQVAYTRCSQVGTRCSQWAPTLVRSGNGYAQLGTACSCVAPAVRRRALPACSVLARYSQLEGQSDPISLPY</sequence>
<comment type="caution">
    <text evidence="1">The sequence shown here is derived from an EMBL/GenBank/DDBJ whole genome shotgun (WGS) entry which is preliminary data.</text>
</comment>
<name>A0ABS8W5N3_DATST</name>
<keyword evidence="2" id="KW-1185">Reference proteome</keyword>
<proteinExistence type="predicted"/>
<accession>A0ABS8W5N3</accession>
<evidence type="ECO:0000313" key="2">
    <source>
        <dbReference type="Proteomes" id="UP000823775"/>
    </source>
</evidence>
<dbReference type="EMBL" id="JACEIK010006578">
    <property type="protein sequence ID" value="MCE2055914.1"/>
    <property type="molecule type" value="Genomic_DNA"/>
</dbReference>
<reference evidence="1 2" key="1">
    <citation type="journal article" date="2021" name="BMC Genomics">
        <title>Datura genome reveals duplications of psychoactive alkaloid biosynthetic genes and high mutation rate following tissue culture.</title>
        <authorList>
            <person name="Rajewski A."/>
            <person name="Carter-House D."/>
            <person name="Stajich J."/>
            <person name="Litt A."/>
        </authorList>
    </citation>
    <scope>NUCLEOTIDE SEQUENCE [LARGE SCALE GENOMIC DNA]</scope>
    <source>
        <strain evidence="1">AR-01</strain>
    </source>
</reference>
<dbReference type="Proteomes" id="UP000823775">
    <property type="component" value="Unassembled WGS sequence"/>
</dbReference>
<protein>
    <submittedName>
        <fullName evidence="1">Uncharacterized protein</fullName>
    </submittedName>
</protein>
<gene>
    <name evidence="1" type="ORF">HAX54_043728</name>
</gene>
<organism evidence="1 2">
    <name type="scientific">Datura stramonium</name>
    <name type="common">Jimsonweed</name>
    <name type="synonym">Common thornapple</name>
    <dbReference type="NCBI Taxonomy" id="4076"/>
    <lineage>
        <taxon>Eukaryota</taxon>
        <taxon>Viridiplantae</taxon>
        <taxon>Streptophyta</taxon>
        <taxon>Embryophyta</taxon>
        <taxon>Tracheophyta</taxon>
        <taxon>Spermatophyta</taxon>
        <taxon>Magnoliopsida</taxon>
        <taxon>eudicotyledons</taxon>
        <taxon>Gunneridae</taxon>
        <taxon>Pentapetalae</taxon>
        <taxon>asterids</taxon>
        <taxon>lamiids</taxon>
        <taxon>Solanales</taxon>
        <taxon>Solanaceae</taxon>
        <taxon>Solanoideae</taxon>
        <taxon>Datureae</taxon>
        <taxon>Datura</taxon>
    </lineage>
</organism>
<evidence type="ECO:0000313" key="1">
    <source>
        <dbReference type="EMBL" id="MCE2055914.1"/>
    </source>
</evidence>